<proteinExistence type="predicted"/>
<evidence type="ECO:0000256" key="1">
    <source>
        <dbReference type="ARBA" id="ARBA00022801"/>
    </source>
</evidence>
<feature type="active site" evidence="4">
    <location>
        <position position="39"/>
    </location>
</feature>
<evidence type="ECO:0000313" key="7">
    <source>
        <dbReference type="EMBL" id="SAK99532.1"/>
    </source>
</evidence>
<dbReference type="PANTHER" id="PTHR42872:SF6">
    <property type="entry name" value="PROTEIN-GLUTAMATE METHYLESTERASE_PROTEIN-GLUTAMINE GLUTAMINASE"/>
    <property type="match status" value="1"/>
</dbReference>
<dbReference type="EMBL" id="FCOX02000039">
    <property type="protein sequence ID" value="SAK99532.1"/>
    <property type="molecule type" value="Genomic_DNA"/>
</dbReference>
<sequence>MRERDIVVIGASRGGFQGLKVLVSQLPGDLPAAIFIVLHIGRHASVLPDLLTAWGPLTARYATHGEKIERGTIRVAPPDRHLVLSEGRVWLNEGAKENFARPAADPLFRSAAMAYGPRVVGVVMSGDLDDGAAGLANIRAQQGFAIVQHPDDCEAASMPRAALDSCGADLLCMEQELARCIQAAVRGKSSSEASEGTQMNKRVFEQEARIAANGLSDPETLDEVGERSALTCPDCGGALWRIRDDHPMRYRCHTGHAFTGLSLEEGIESRSEVAVWSAIRAVHERVIFAKERQRWAERAGNQEQIDIERARIDEAERLAELLRETMRATSLAEEKG</sequence>
<dbReference type="PROSITE" id="PS50122">
    <property type="entry name" value="CHEB"/>
    <property type="match status" value="1"/>
</dbReference>
<dbReference type="InterPro" id="IPR011247">
    <property type="entry name" value="Chemotax_prot-Glu_Me-esterase"/>
</dbReference>
<evidence type="ECO:0000256" key="5">
    <source>
        <dbReference type="SAM" id="Coils"/>
    </source>
</evidence>
<dbReference type="InterPro" id="IPR035909">
    <property type="entry name" value="CheB_C"/>
</dbReference>
<dbReference type="CDD" id="cd16433">
    <property type="entry name" value="CheB"/>
    <property type="match status" value="1"/>
</dbReference>
<dbReference type="GO" id="GO:0000156">
    <property type="term" value="F:phosphorelay response regulator activity"/>
    <property type="evidence" value="ECO:0007669"/>
    <property type="project" value="InterPro"/>
</dbReference>
<keyword evidence="5" id="KW-0175">Coiled coil</keyword>
<evidence type="ECO:0000259" key="6">
    <source>
        <dbReference type="PROSITE" id="PS50122"/>
    </source>
</evidence>
<dbReference type="RefSeq" id="WP_062609546.1">
    <property type="nucleotide sequence ID" value="NZ_FCOX02000039.1"/>
</dbReference>
<gene>
    <name evidence="7" type="ORF">AWB78_05794</name>
</gene>
<keyword evidence="4" id="KW-0145">Chemotaxis</keyword>
<dbReference type="GO" id="GO:0005737">
    <property type="term" value="C:cytoplasm"/>
    <property type="evidence" value="ECO:0007669"/>
    <property type="project" value="InterPro"/>
</dbReference>
<dbReference type="OrthoDB" id="9791760at2"/>
<comment type="catalytic activity">
    <reaction evidence="3">
        <text>[protein]-L-glutamate 5-O-methyl ester + H2O = L-glutamyl-[protein] + methanol + H(+)</text>
        <dbReference type="Rhea" id="RHEA:23236"/>
        <dbReference type="Rhea" id="RHEA-COMP:10208"/>
        <dbReference type="Rhea" id="RHEA-COMP:10311"/>
        <dbReference type="ChEBI" id="CHEBI:15377"/>
        <dbReference type="ChEBI" id="CHEBI:15378"/>
        <dbReference type="ChEBI" id="CHEBI:17790"/>
        <dbReference type="ChEBI" id="CHEBI:29973"/>
        <dbReference type="ChEBI" id="CHEBI:82795"/>
        <dbReference type="EC" id="3.1.1.61"/>
    </reaction>
</comment>
<keyword evidence="8" id="KW-1185">Reference proteome</keyword>
<dbReference type="InterPro" id="IPR000673">
    <property type="entry name" value="Sig_transdc_resp-reg_Me-estase"/>
</dbReference>
<comment type="caution">
    <text evidence="7">The sequence shown here is derived from an EMBL/GenBank/DDBJ whole genome shotgun (WGS) entry which is preliminary data.</text>
</comment>
<evidence type="ECO:0000313" key="8">
    <source>
        <dbReference type="Proteomes" id="UP000071859"/>
    </source>
</evidence>
<dbReference type="EC" id="3.1.1.61" evidence="2"/>
<dbReference type="GO" id="GO:0006935">
    <property type="term" value="P:chemotaxis"/>
    <property type="evidence" value="ECO:0007669"/>
    <property type="project" value="UniProtKB-UniRule"/>
</dbReference>
<dbReference type="Proteomes" id="UP000071859">
    <property type="component" value="Unassembled WGS sequence"/>
</dbReference>
<evidence type="ECO:0000256" key="3">
    <source>
        <dbReference type="ARBA" id="ARBA00048267"/>
    </source>
</evidence>
<dbReference type="PANTHER" id="PTHR42872">
    <property type="entry name" value="PROTEIN-GLUTAMATE METHYLESTERASE/PROTEIN-GLUTAMINE GLUTAMINASE"/>
    <property type="match status" value="1"/>
</dbReference>
<name>A0A158DY44_9BURK</name>
<accession>A0A158DY44</accession>
<dbReference type="SUPFAM" id="SSF52738">
    <property type="entry name" value="Methylesterase CheB, C-terminal domain"/>
    <property type="match status" value="1"/>
</dbReference>
<dbReference type="AlphaFoldDB" id="A0A158DY44"/>
<feature type="domain" description="CheB-type methylesterase" evidence="6">
    <location>
        <begin position="1"/>
        <end position="188"/>
    </location>
</feature>
<protein>
    <recommendedName>
        <fullName evidence="2">protein-glutamate methylesterase</fullName>
        <ecNumber evidence="2">3.1.1.61</ecNumber>
    </recommendedName>
</protein>
<dbReference type="PIRSF" id="PIRSF036461">
    <property type="entry name" value="Chmtx_methlestr"/>
    <property type="match status" value="1"/>
</dbReference>
<keyword evidence="1 4" id="KW-0378">Hydrolase</keyword>
<dbReference type="Pfam" id="PF01339">
    <property type="entry name" value="CheB_methylest"/>
    <property type="match status" value="1"/>
</dbReference>
<dbReference type="Gene3D" id="3.40.50.180">
    <property type="entry name" value="Methylesterase CheB, C-terminal domain"/>
    <property type="match status" value="1"/>
</dbReference>
<feature type="active site" evidence="4">
    <location>
        <position position="130"/>
    </location>
</feature>
<feature type="active site" evidence="4">
    <location>
        <position position="12"/>
    </location>
</feature>
<feature type="coiled-coil region" evidence="5">
    <location>
        <begin position="305"/>
        <end position="332"/>
    </location>
</feature>
<dbReference type="GO" id="GO:0008984">
    <property type="term" value="F:protein-glutamate methylesterase activity"/>
    <property type="evidence" value="ECO:0007669"/>
    <property type="project" value="UniProtKB-EC"/>
</dbReference>
<organism evidence="7 8">
    <name type="scientific">Caballeronia calidae</name>
    <dbReference type="NCBI Taxonomy" id="1777139"/>
    <lineage>
        <taxon>Bacteria</taxon>
        <taxon>Pseudomonadati</taxon>
        <taxon>Pseudomonadota</taxon>
        <taxon>Betaproteobacteria</taxon>
        <taxon>Burkholderiales</taxon>
        <taxon>Burkholderiaceae</taxon>
        <taxon>Caballeronia</taxon>
    </lineage>
</organism>
<reference evidence="7" key="1">
    <citation type="submission" date="2016-01" db="EMBL/GenBank/DDBJ databases">
        <authorList>
            <person name="Peeters C."/>
        </authorList>
    </citation>
    <scope>NUCLEOTIDE SEQUENCE</scope>
    <source>
        <strain evidence="7">LMG 29321</strain>
    </source>
</reference>
<evidence type="ECO:0000256" key="2">
    <source>
        <dbReference type="ARBA" id="ARBA00039140"/>
    </source>
</evidence>
<evidence type="ECO:0000256" key="4">
    <source>
        <dbReference type="PROSITE-ProRule" id="PRU00050"/>
    </source>
</evidence>